<proteinExistence type="predicted"/>
<dbReference type="EnsemblPlants" id="OMERI08G09930.2">
    <property type="protein sequence ID" value="OMERI08G09930.2"/>
    <property type="gene ID" value="OMERI08G09930"/>
</dbReference>
<protein>
    <recommendedName>
        <fullName evidence="5">Radical SAM core domain-containing protein</fullName>
    </recommendedName>
</protein>
<sequence length="204" mass="22349">MVVVGVGVPRFSRWSSASAWWWSQWRQMWWLACGVQAGGARRWRPACSVPDDGGEGVPTAGGGVPPTSRALTHIKENHKFQLNGRKGHREENPANGLAHIVSEIKNKHELNITTNGLGLVNPDRVFSFYDELHAYLASTGIDGVKSIHPMAEYHAAARAVGGCAIYVSDKPGNHDFNLLKKLVLPDGSILRTKLPEMPCHDDPV</sequence>
<reference evidence="3" key="1">
    <citation type="submission" date="2015-04" db="UniProtKB">
        <authorList>
            <consortium name="EnsemblPlants"/>
        </authorList>
    </citation>
    <scope>IDENTIFICATION</scope>
</reference>
<dbReference type="PANTHER" id="PTHR31268">
    <property type="match status" value="1"/>
</dbReference>
<dbReference type="PANTHER" id="PTHR31268:SF29">
    <property type="entry name" value="GALACTINOL--SUCROSE GALACTOSYLTRANSFERASE 1-RELATED"/>
    <property type="match status" value="1"/>
</dbReference>
<dbReference type="AlphaFoldDB" id="A0A0E0EKN5"/>
<keyword evidence="1" id="KW-0119">Carbohydrate metabolism</keyword>
<dbReference type="InterPro" id="IPR008811">
    <property type="entry name" value="Glycosyl_hydrolases_36"/>
</dbReference>
<evidence type="ECO:0000313" key="3">
    <source>
        <dbReference type="EnsemblPlants" id="OMERI08G09930.2"/>
    </source>
</evidence>
<keyword evidence="2" id="KW-0732">Signal</keyword>
<organism evidence="3">
    <name type="scientific">Oryza meridionalis</name>
    <dbReference type="NCBI Taxonomy" id="40149"/>
    <lineage>
        <taxon>Eukaryota</taxon>
        <taxon>Viridiplantae</taxon>
        <taxon>Streptophyta</taxon>
        <taxon>Embryophyta</taxon>
        <taxon>Tracheophyta</taxon>
        <taxon>Spermatophyta</taxon>
        <taxon>Magnoliopsida</taxon>
        <taxon>Liliopsida</taxon>
        <taxon>Poales</taxon>
        <taxon>Poaceae</taxon>
        <taxon>BOP clade</taxon>
        <taxon>Oryzoideae</taxon>
        <taxon>Oryzeae</taxon>
        <taxon>Oryzinae</taxon>
        <taxon>Oryza</taxon>
    </lineage>
</organism>
<accession>A0A0E0EKN5</accession>
<dbReference type="Pfam" id="PF05691">
    <property type="entry name" value="Raffinose_syn"/>
    <property type="match status" value="1"/>
</dbReference>
<evidence type="ECO:0000256" key="2">
    <source>
        <dbReference type="SAM" id="SignalP"/>
    </source>
</evidence>
<dbReference type="Proteomes" id="UP000008021">
    <property type="component" value="Chromosome 8"/>
</dbReference>
<keyword evidence="4" id="KW-1185">Reference proteome</keyword>
<feature type="signal peptide" evidence="2">
    <location>
        <begin position="1"/>
        <end position="40"/>
    </location>
</feature>
<evidence type="ECO:0000256" key="1">
    <source>
        <dbReference type="ARBA" id="ARBA00023277"/>
    </source>
</evidence>
<name>A0A0E0EKN5_9ORYZ</name>
<feature type="chain" id="PRO_5002358264" description="Radical SAM core domain-containing protein" evidence="2">
    <location>
        <begin position="41"/>
        <end position="204"/>
    </location>
</feature>
<reference evidence="3" key="2">
    <citation type="submission" date="2018-05" db="EMBL/GenBank/DDBJ databases">
        <title>OmerRS3 (Oryza meridionalis Reference Sequence Version 3).</title>
        <authorList>
            <person name="Zhang J."/>
            <person name="Kudrna D."/>
            <person name="Lee S."/>
            <person name="Talag J."/>
            <person name="Welchert J."/>
            <person name="Wing R.A."/>
        </authorList>
    </citation>
    <scope>NUCLEOTIDE SEQUENCE [LARGE SCALE GENOMIC DNA]</scope>
    <source>
        <strain evidence="3">cv. OR44</strain>
    </source>
</reference>
<evidence type="ECO:0000313" key="4">
    <source>
        <dbReference type="Proteomes" id="UP000008021"/>
    </source>
</evidence>
<dbReference type="Gramene" id="OMERI08G09930.2">
    <property type="protein sequence ID" value="OMERI08G09930.2"/>
    <property type="gene ID" value="OMERI08G09930"/>
</dbReference>
<evidence type="ECO:0008006" key="5">
    <source>
        <dbReference type="Google" id="ProtNLM"/>
    </source>
</evidence>